<gene>
    <name evidence="1" type="ORF">GCM10017600_41350</name>
</gene>
<comment type="caution">
    <text evidence="1">The sequence shown here is derived from an EMBL/GenBank/DDBJ whole genome shotgun (WGS) entry which is preliminary data.</text>
</comment>
<keyword evidence="2" id="KW-1185">Reference proteome</keyword>
<evidence type="ECO:0000313" key="1">
    <source>
        <dbReference type="EMBL" id="GLK10729.1"/>
    </source>
</evidence>
<organism evidence="1 2">
    <name type="scientific">Streptosporangium carneum</name>
    <dbReference type="NCBI Taxonomy" id="47481"/>
    <lineage>
        <taxon>Bacteria</taxon>
        <taxon>Bacillati</taxon>
        <taxon>Actinomycetota</taxon>
        <taxon>Actinomycetes</taxon>
        <taxon>Streptosporangiales</taxon>
        <taxon>Streptosporangiaceae</taxon>
        <taxon>Streptosporangium</taxon>
    </lineage>
</organism>
<dbReference type="AlphaFoldDB" id="A0A9W6I4C1"/>
<name>A0A9W6I4C1_9ACTN</name>
<dbReference type="Proteomes" id="UP001143474">
    <property type="component" value="Unassembled WGS sequence"/>
</dbReference>
<sequence>MDTWGIGAELAGLSVADSTLAAVSAYAETVRVEVDIEDCGSVALMDGDGDDVGDVEQSVALVTVNKGMAELSTIYQHGDGVPFTVTIADHDPGADLDGYEEIVEIDFMSSTGEVLLIGWRLDWDDAAVRRLPPLPAGPGVHRLRYHVWSTLMERPDFDGNHHYLQIWPAQPSPPVVVKQGEWIAHSNDAVT</sequence>
<evidence type="ECO:0000313" key="2">
    <source>
        <dbReference type="Proteomes" id="UP001143474"/>
    </source>
</evidence>
<protein>
    <submittedName>
        <fullName evidence="1">Uncharacterized protein</fullName>
    </submittedName>
</protein>
<reference evidence="1" key="2">
    <citation type="submission" date="2023-01" db="EMBL/GenBank/DDBJ databases">
        <authorList>
            <person name="Sun Q."/>
            <person name="Evtushenko L."/>
        </authorList>
    </citation>
    <scope>NUCLEOTIDE SEQUENCE</scope>
    <source>
        <strain evidence="1">VKM Ac-2007</strain>
    </source>
</reference>
<dbReference type="EMBL" id="BSEV01000008">
    <property type="protein sequence ID" value="GLK10729.1"/>
    <property type="molecule type" value="Genomic_DNA"/>
</dbReference>
<accession>A0A9W6I4C1</accession>
<reference evidence="1" key="1">
    <citation type="journal article" date="2014" name="Int. J. Syst. Evol. Microbiol.">
        <title>Complete genome sequence of Corynebacterium casei LMG S-19264T (=DSM 44701T), isolated from a smear-ripened cheese.</title>
        <authorList>
            <consortium name="US DOE Joint Genome Institute (JGI-PGF)"/>
            <person name="Walter F."/>
            <person name="Albersmeier A."/>
            <person name="Kalinowski J."/>
            <person name="Ruckert C."/>
        </authorList>
    </citation>
    <scope>NUCLEOTIDE SEQUENCE</scope>
    <source>
        <strain evidence="1">VKM Ac-2007</strain>
    </source>
</reference>
<proteinExistence type="predicted"/>